<organism evidence="1 2">
    <name type="scientific">Parasedimentitalea maritima</name>
    <dbReference type="NCBI Taxonomy" id="2578117"/>
    <lineage>
        <taxon>Bacteria</taxon>
        <taxon>Pseudomonadati</taxon>
        <taxon>Pseudomonadota</taxon>
        <taxon>Alphaproteobacteria</taxon>
        <taxon>Rhodobacterales</taxon>
        <taxon>Paracoccaceae</taxon>
        <taxon>Parasedimentitalea</taxon>
    </lineage>
</organism>
<gene>
    <name evidence="1" type="ORF">GP644_17560</name>
</gene>
<reference evidence="1 2" key="1">
    <citation type="submission" date="2019-12" db="EMBL/GenBank/DDBJ databases">
        <authorList>
            <person name="Zhang Y.-J."/>
        </authorList>
    </citation>
    <scope>NUCLEOTIDE SEQUENCE [LARGE SCALE GENOMIC DNA]</scope>
    <source>
        <strain evidence="1 2">H18S-6</strain>
    </source>
</reference>
<evidence type="ECO:0000313" key="1">
    <source>
        <dbReference type="EMBL" id="KAE9627904.1"/>
    </source>
</evidence>
<sequence>MRSARWSIRYSLTRKEPVPVADLIALTPCDGLLPVTIGSINLTEDVPEAMTLIAPYAGQEEAVSERLEAAHGMAFPAANRSTGKAGARAIWFGQGAALLQGSAATQELADIAALTDQSDAWAVVRLEGKSAAEVLARLAPVDLRSQVFKRGHTARCEVSHMMGSITRVGPEAFQVMVFRSMARTLVHDLKTAMAAVDARG</sequence>
<name>A0A6A4RC85_9RHOB</name>
<comment type="caution">
    <text evidence="1">The sequence shown here is derived from an EMBL/GenBank/DDBJ whole genome shotgun (WGS) entry which is preliminary data.</text>
</comment>
<dbReference type="Gene3D" id="3.30.70.1520">
    <property type="entry name" value="Heterotetrameric sarcosine oxidase"/>
    <property type="match status" value="1"/>
</dbReference>
<protein>
    <submittedName>
        <fullName evidence="1">Sarcosine oxidase subunit gamma</fullName>
    </submittedName>
</protein>
<proteinExistence type="predicted"/>
<accession>A0A6A4RC85</accession>
<dbReference type="SUPFAM" id="SSF103025">
    <property type="entry name" value="Folate-binding domain"/>
    <property type="match status" value="1"/>
</dbReference>
<dbReference type="AlphaFoldDB" id="A0A6A4RC85"/>
<dbReference type="InterPro" id="IPR027266">
    <property type="entry name" value="TrmE/GcvT-like"/>
</dbReference>
<dbReference type="Gene3D" id="3.30.1360.120">
    <property type="entry name" value="Probable tRNA modification gtpase trme, domain 1"/>
    <property type="match status" value="1"/>
</dbReference>
<dbReference type="EMBL" id="WSFO01000011">
    <property type="protein sequence ID" value="KAE9627904.1"/>
    <property type="molecule type" value="Genomic_DNA"/>
</dbReference>
<dbReference type="Proteomes" id="UP000441586">
    <property type="component" value="Unassembled WGS sequence"/>
</dbReference>
<evidence type="ECO:0000313" key="2">
    <source>
        <dbReference type="Proteomes" id="UP000441586"/>
    </source>
</evidence>